<dbReference type="PANTHER" id="PTHR46591:SF1">
    <property type="entry name" value="ZINC FINGER FYVE DOMAIN-CONTAINING PROTEIN 26"/>
    <property type="match status" value="1"/>
</dbReference>
<evidence type="ECO:0000313" key="10">
    <source>
        <dbReference type="Proteomes" id="UP001469553"/>
    </source>
</evidence>
<reference evidence="9 10" key="1">
    <citation type="submission" date="2021-06" db="EMBL/GenBank/DDBJ databases">
        <authorList>
            <person name="Palmer J.M."/>
        </authorList>
    </citation>
    <scope>NUCLEOTIDE SEQUENCE [LARGE SCALE GENOMIC DNA]</scope>
    <source>
        <strain evidence="9 10">AS_MEX2019</strain>
        <tissue evidence="9">Muscle</tissue>
    </source>
</reference>
<evidence type="ECO:0000256" key="7">
    <source>
        <dbReference type="PROSITE-ProRule" id="PRU00091"/>
    </source>
</evidence>
<dbReference type="SUPFAM" id="SSF57903">
    <property type="entry name" value="FYVE/PHD zinc finger"/>
    <property type="match status" value="1"/>
</dbReference>
<feature type="non-terminal residue" evidence="9">
    <location>
        <position position="55"/>
    </location>
</feature>
<evidence type="ECO:0000313" key="9">
    <source>
        <dbReference type="EMBL" id="MEQ2316201.1"/>
    </source>
</evidence>
<dbReference type="InterPro" id="IPR011011">
    <property type="entry name" value="Znf_FYVE_PHD"/>
</dbReference>
<keyword evidence="10" id="KW-1185">Reference proteome</keyword>
<organism evidence="9 10">
    <name type="scientific">Ameca splendens</name>
    <dbReference type="NCBI Taxonomy" id="208324"/>
    <lineage>
        <taxon>Eukaryota</taxon>
        <taxon>Metazoa</taxon>
        <taxon>Chordata</taxon>
        <taxon>Craniata</taxon>
        <taxon>Vertebrata</taxon>
        <taxon>Euteleostomi</taxon>
        <taxon>Actinopterygii</taxon>
        <taxon>Neopterygii</taxon>
        <taxon>Teleostei</taxon>
        <taxon>Neoteleostei</taxon>
        <taxon>Acanthomorphata</taxon>
        <taxon>Ovalentaria</taxon>
        <taxon>Atherinomorphae</taxon>
        <taxon>Cyprinodontiformes</taxon>
        <taxon>Goodeidae</taxon>
        <taxon>Ameca</taxon>
    </lineage>
</organism>
<keyword evidence="3 7" id="KW-0863">Zinc-finger</keyword>
<evidence type="ECO:0000256" key="5">
    <source>
        <dbReference type="ARBA" id="ARBA00025962"/>
    </source>
</evidence>
<comment type="function">
    <text evidence="6">Phosphatidylinositol 3-phosphate-binding protein required for the abscission step in cytokinesis: recruited to the midbody during cytokinesis and acts as a regulator of abscission. May also be required for efficient homologous recombination DNA double-strand break repair.</text>
</comment>
<keyword evidence="4" id="KW-0862">Zinc</keyword>
<dbReference type="InterPro" id="IPR013083">
    <property type="entry name" value="Znf_RING/FYVE/PHD"/>
</dbReference>
<name>A0ABV1AEX3_9TELE</name>
<evidence type="ECO:0000256" key="6">
    <source>
        <dbReference type="ARBA" id="ARBA00044939"/>
    </source>
</evidence>
<dbReference type="Pfam" id="PF01363">
    <property type="entry name" value="FYVE"/>
    <property type="match status" value="1"/>
</dbReference>
<dbReference type="Gene3D" id="3.30.40.10">
    <property type="entry name" value="Zinc/RING finger domain, C3HC4 (zinc finger)"/>
    <property type="match status" value="1"/>
</dbReference>
<comment type="caution">
    <text evidence="9">The sequence shown here is derived from an EMBL/GenBank/DDBJ whole genome shotgun (WGS) entry which is preliminary data.</text>
</comment>
<sequence length="55" mass="6399">FNRRHHCRRCGRLVCSTCSERKMLVDGCPGEEVRVCDDCYVYFHPDSDDESESAE</sequence>
<proteinExistence type="predicted"/>
<evidence type="ECO:0000256" key="4">
    <source>
        <dbReference type="ARBA" id="ARBA00022833"/>
    </source>
</evidence>
<accession>A0ABV1AEX3</accession>
<feature type="domain" description="FYVE-type" evidence="8">
    <location>
        <begin position="1"/>
        <end position="44"/>
    </location>
</feature>
<evidence type="ECO:0000256" key="3">
    <source>
        <dbReference type="ARBA" id="ARBA00022771"/>
    </source>
</evidence>
<evidence type="ECO:0000256" key="2">
    <source>
        <dbReference type="ARBA" id="ARBA00022723"/>
    </source>
</evidence>
<dbReference type="Proteomes" id="UP001469553">
    <property type="component" value="Unassembled WGS sequence"/>
</dbReference>
<dbReference type="InterPro" id="IPR028730">
    <property type="entry name" value="ZFYVE26"/>
</dbReference>
<feature type="non-terminal residue" evidence="9">
    <location>
        <position position="1"/>
    </location>
</feature>
<comment type="subunit">
    <text evidence="5">Interacts with AP5Z1, AP5B1, AP5S1 and SPG11. Interacts with TTC19 and KIF13A.</text>
</comment>
<dbReference type="SMART" id="SM00064">
    <property type="entry name" value="FYVE"/>
    <property type="match status" value="1"/>
</dbReference>
<evidence type="ECO:0000259" key="8">
    <source>
        <dbReference type="PROSITE" id="PS50178"/>
    </source>
</evidence>
<dbReference type="InterPro" id="IPR017455">
    <property type="entry name" value="Znf_FYVE-rel"/>
</dbReference>
<dbReference type="PANTHER" id="PTHR46591">
    <property type="entry name" value="ZINC FINGER FYVE DOMAIN-CONTAINING PROTEIN 26"/>
    <property type="match status" value="1"/>
</dbReference>
<keyword evidence="2" id="KW-0479">Metal-binding</keyword>
<gene>
    <name evidence="9" type="primary">ZFYVE26_1</name>
    <name evidence="9" type="ORF">AMECASPLE_030249</name>
</gene>
<dbReference type="EMBL" id="JAHRIP010088215">
    <property type="protein sequence ID" value="MEQ2316201.1"/>
    <property type="molecule type" value="Genomic_DNA"/>
</dbReference>
<dbReference type="InterPro" id="IPR000306">
    <property type="entry name" value="Znf_FYVE"/>
</dbReference>
<dbReference type="PROSITE" id="PS50178">
    <property type="entry name" value="ZF_FYVE"/>
    <property type="match status" value="1"/>
</dbReference>
<evidence type="ECO:0000256" key="1">
    <source>
        <dbReference type="ARBA" id="ARBA00014373"/>
    </source>
</evidence>
<protein>
    <recommendedName>
        <fullName evidence="1">Zinc finger FYVE domain-containing protein 26</fullName>
    </recommendedName>
</protein>